<dbReference type="GO" id="GO:0009279">
    <property type="term" value="C:cell outer membrane"/>
    <property type="evidence" value="ECO:0007669"/>
    <property type="project" value="UniProtKB-SubCell"/>
</dbReference>
<dbReference type="Proteomes" id="UP000291130">
    <property type="component" value="Chromosome"/>
</dbReference>
<evidence type="ECO:0000256" key="5">
    <source>
        <dbReference type="SAM" id="MobiDB-lite"/>
    </source>
</evidence>
<feature type="domain" description="LptD C-terminal" evidence="7">
    <location>
        <begin position="401"/>
        <end position="855"/>
    </location>
</feature>
<dbReference type="Pfam" id="PF04453">
    <property type="entry name" value="LptD"/>
    <property type="match status" value="1"/>
</dbReference>
<dbReference type="Gene3D" id="2.60.450.10">
    <property type="entry name" value="Lipopolysaccharide (LPS) transport protein A like domain"/>
    <property type="match status" value="1"/>
</dbReference>
<feature type="chain" id="PRO_5019594302" description="LPS-assembly protein LptD" evidence="4">
    <location>
        <begin position="34"/>
        <end position="949"/>
    </location>
</feature>
<comment type="subcellular location">
    <subcellularLocation>
        <location evidence="4">Cell outer membrane</location>
    </subcellularLocation>
</comment>
<evidence type="ECO:0000256" key="1">
    <source>
        <dbReference type="ARBA" id="ARBA00022729"/>
    </source>
</evidence>
<evidence type="ECO:0000259" key="7">
    <source>
        <dbReference type="Pfam" id="PF04453"/>
    </source>
</evidence>
<protein>
    <recommendedName>
        <fullName evidence="4">LPS-assembly protein LptD</fullName>
    </recommendedName>
</protein>
<evidence type="ECO:0000259" key="6">
    <source>
        <dbReference type="Pfam" id="PF03968"/>
    </source>
</evidence>
<dbReference type="GO" id="GO:1990351">
    <property type="term" value="C:transporter complex"/>
    <property type="evidence" value="ECO:0007669"/>
    <property type="project" value="TreeGrafter"/>
</dbReference>
<evidence type="ECO:0000256" key="2">
    <source>
        <dbReference type="ARBA" id="ARBA00023136"/>
    </source>
</evidence>
<evidence type="ECO:0000313" key="9">
    <source>
        <dbReference type="Proteomes" id="UP000291130"/>
    </source>
</evidence>
<dbReference type="AlphaFoldDB" id="A0A411MPW9"/>
<dbReference type="KEGG" id="ptk:EXN22_25160"/>
<name>A0A411MPW9_9PSED</name>
<proteinExistence type="inferred from homology"/>
<keyword evidence="9" id="KW-1185">Reference proteome</keyword>
<feature type="region of interest" description="Disordered" evidence="5">
    <location>
        <begin position="67"/>
        <end position="91"/>
    </location>
</feature>
<keyword evidence="1 4" id="KW-0732">Signal</keyword>
<dbReference type="InterPro" id="IPR020889">
    <property type="entry name" value="LipoPS_assembly_LptD"/>
</dbReference>
<reference evidence="8 9" key="1">
    <citation type="submission" date="2019-02" db="EMBL/GenBank/DDBJ databases">
        <title>Complete genome sequence of Pseudomonas sp. SNU WT1 isolated from rainbow trout.</title>
        <authorList>
            <person name="Oh W.T."/>
            <person name="Park S.C."/>
        </authorList>
    </citation>
    <scope>NUCLEOTIDE SEQUENCE [LARGE SCALE GENOMIC DNA]</scope>
    <source>
        <strain evidence="8 9">SNU WT1</strain>
    </source>
</reference>
<evidence type="ECO:0000256" key="3">
    <source>
        <dbReference type="ARBA" id="ARBA00023237"/>
    </source>
</evidence>
<keyword evidence="3 4" id="KW-0998">Cell outer membrane</keyword>
<dbReference type="EMBL" id="CP035952">
    <property type="protein sequence ID" value="QBF28811.1"/>
    <property type="molecule type" value="Genomic_DNA"/>
</dbReference>
<feature type="domain" description="Organic solvent tolerance-like N-terminal" evidence="6">
    <location>
        <begin position="155"/>
        <end position="288"/>
    </location>
</feature>
<sequence length="949" mass="107149" precursor="true">MALKSPAFRKKFPLLVTGGLLAMQPLATPYVVAAEQFDCQVSAAGGWDCKPKTPAAALPPRPVHVGAAVSSSAETPAGSAEVAQEQAQGPALVTEAEGRVLKSRSPDASHLDWVPRDQLTPAQLAETGPYCAGAYIEPTRPGMTDTTPKDESPTYIGAKVSRYQQEQQIATLAGDVVMRQGSMQVEADEANLYQAENRGELSGNVKIRDNGSLVVGDHADIQLDTGEAKVDNAEYVMHKSRIRGSALYAKRAENAIIRLKDGTYTTCEPNSNAWQLKGNNITLNPATGFGTATNVTLRVKDVPVFYTPYIYFPIDDRRQSGFLPPSFSTSSDTGFMLVTPYYFNLAPNYDATLYPRYMAKRGMLMEGEFRYLTKSSEGQFGGAYLNDKDDDRKLQTDYKDQRWMINWQHKGGLDERLMTEVDYTDISDPFYFQDLESDQIGVESKDFINQQGALTWRGDSYTARLNVQAFELATISQITPYDRLPQISFNGMLPYHPGGFDFSYETEAVRFDRDLKNDLVFDKDGNPDTSAGVVTDAFGSVIGGRRLDENVFGLARANGTRLNAAPKISLPLTATYGYLTPSIKYMTTHYDLDLDGKGKSDLANASQATRDLQGEFSSTQTRNVPIFSVDSGLYFDRNTQWFGKNYRQTLEPRLYYLYVPYEDQKDIPIFDSGENTFSYSSLFRDNRFSGVDRIGDENKLSLGVTNRWIEENGFERQRLSVGQALYFKDRKVQLPGISFEDRKDAQSDVSPYALEYEYRFNRDWRFNSDFNWDPDSRSTRSGSAMFHYQPEDNVNKVVNLGYRYRNDMVTYNSTTGRWQVGGGDYGTPGDPNYVKDYYKIQQHDFSVMWPIVPQWTAIARWQHDYNRNRTLEAFGGFEYDNCCWKLRLINRYWIDYDDFNQAVPQNEKGDHGVFLQIVLKGLGGVVGNKVESFLDQGIQGYRTREDQAY</sequence>
<dbReference type="GO" id="GO:0043165">
    <property type="term" value="P:Gram-negative-bacterium-type cell outer membrane assembly"/>
    <property type="evidence" value="ECO:0007669"/>
    <property type="project" value="UniProtKB-UniRule"/>
</dbReference>
<dbReference type="OrthoDB" id="9760225at2"/>
<accession>A0A411MPW9</accession>
<dbReference type="PANTHER" id="PTHR30189:SF1">
    <property type="entry name" value="LPS-ASSEMBLY PROTEIN LPTD"/>
    <property type="match status" value="1"/>
</dbReference>
<dbReference type="Pfam" id="PF03968">
    <property type="entry name" value="LptD_N"/>
    <property type="match status" value="1"/>
</dbReference>
<dbReference type="HAMAP" id="MF_01411">
    <property type="entry name" value="LPS_assembly_LptD"/>
    <property type="match status" value="1"/>
</dbReference>
<dbReference type="InterPro" id="IPR050218">
    <property type="entry name" value="LptD"/>
</dbReference>
<keyword evidence="2 4" id="KW-0472">Membrane</keyword>
<comment type="caution">
    <text evidence="4">Lacks conserved residue(s) required for the propagation of feature annotation.</text>
</comment>
<evidence type="ECO:0000256" key="4">
    <source>
        <dbReference type="HAMAP-Rule" id="MF_01411"/>
    </source>
</evidence>
<dbReference type="InterPro" id="IPR005653">
    <property type="entry name" value="OstA-like_N"/>
</dbReference>
<organism evidence="8 9">
    <name type="scientific">Pseudomonas tructae</name>
    <dbReference type="NCBI Taxonomy" id="2518644"/>
    <lineage>
        <taxon>Bacteria</taxon>
        <taxon>Pseudomonadati</taxon>
        <taxon>Pseudomonadota</taxon>
        <taxon>Gammaproteobacteria</taxon>
        <taxon>Pseudomonadales</taxon>
        <taxon>Pseudomonadaceae</taxon>
        <taxon>Pseudomonas</taxon>
    </lineage>
</organism>
<dbReference type="PANTHER" id="PTHR30189">
    <property type="entry name" value="LPS-ASSEMBLY PROTEIN"/>
    <property type="match status" value="1"/>
</dbReference>
<evidence type="ECO:0000313" key="8">
    <source>
        <dbReference type="EMBL" id="QBF28811.1"/>
    </source>
</evidence>
<dbReference type="RefSeq" id="WP_130266561.1">
    <property type="nucleotide sequence ID" value="NZ_CP035952.1"/>
</dbReference>
<comment type="function">
    <text evidence="4">Together with LptE, is involved in the assembly of lipopolysaccharide (LPS) at the surface of the outer membrane.</text>
</comment>
<feature type="signal peptide" evidence="4">
    <location>
        <begin position="1"/>
        <end position="33"/>
    </location>
</feature>
<comment type="similarity">
    <text evidence="4">Belongs to the LptD family.</text>
</comment>
<dbReference type="GO" id="GO:0015920">
    <property type="term" value="P:lipopolysaccharide transport"/>
    <property type="evidence" value="ECO:0007669"/>
    <property type="project" value="InterPro"/>
</dbReference>
<gene>
    <name evidence="4" type="primary">lptD</name>
    <name evidence="8" type="ORF">EXN22_25160</name>
</gene>
<comment type="subunit">
    <text evidence="4">Component of the lipopolysaccharide transport and assembly complex. Interacts with LptE and LptA.</text>
</comment>
<dbReference type="InterPro" id="IPR007543">
    <property type="entry name" value="LptD_C"/>
</dbReference>